<dbReference type="OrthoDB" id="2851338at2759"/>
<evidence type="ECO:0000313" key="1">
    <source>
        <dbReference type="EMBL" id="TFL01552.1"/>
    </source>
</evidence>
<dbReference type="AlphaFoldDB" id="A0A5C3QIH6"/>
<organism evidence="1 2">
    <name type="scientific">Pterulicium gracile</name>
    <dbReference type="NCBI Taxonomy" id="1884261"/>
    <lineage>
        <taxon>Eukaryota</taxon>
        <taxon>Fungi</taxon>
        <taxon>Dikarya</taxon>
        <taxon>Basidiomycota</taxon>
        <taxon>Agaricomycotina</taxon>
        <taxon>Agaricomycetes</taxon>
        <taxon>Agaricomycetidae</taxon>
        <taxon>Agaricales</taxon>
        <taxon>Pleurotineae</taxon>
        <taxon>Pterulaceae</taxon>
        <taxon>Pterulicium</taxon>
    </lineage>
</organism>
<protein>
    <recommendedName>
        <fullName evidence="3">EthD domain-containing protein</fullName>
    </recommendedName>
</protein>
<accession>A0A5C3QIH6</accession>
<gene>
    <name evidence="1" type="ORF">BDV98DRAFT_567140</name>
</gene>
<dbReference type="EMBL" id="ML178824">
    <property type="protein sequence ID" value="TFL01552.1"/>
    <property type="molecule type" value="Genomic_DNA"/>
</dbReference>
<dbReference type="STRING" id="1884261.A0A5C3QIH6"/>
<dbReference type="Proteomes" id="UP000305067">
    <property type="component" value="Unassembled WGS sequence"/>
</dbReference>
<evidence type="ECO:0008006" key="3">
    <source>
        <dbReference type="Google" id="ProtNLM"/>
    </source>
</evidence>
<proteinExistence type="predicted"/>
<reference evidence="1 2" key="1">
    <citation type="journal article" date="2019" name="Nat. Ecol. Evol.">
        <title>Megaphylogeny resolves global patterns of mushroom evolution.</title>
        <authorList>
            <person name="Varga T."/>
            <person name="Krizsan K."/>
            <person name="Foldi C."/>
            <person name="Dima B."/>
            <person name="Sanchez-Garcia M."/>
            <person name="Sanchez-Ramirez S."/>
            <person name="Szollosi G.J."/>
            <person name="Szarkandi J.G."/>
            <person name="Papp V."/>
            <person name="Albert L."/>
            <person name="Andreopoulos W."/>
            <person name="Angelini C."/>
            <person name="Antonin V."/>
            <person name="Barry K.W."/>
            <person name="Bougher N.L."/>
            <person name="Buchanan P."/>
            <person name="Buyck B."/>
            <person name="Bense V."/>
            <person name="Catcheside P."/>
            <person name="Chovatia M."/>
            <person name="Cooper J."/>
            <person name="Damon W."/>
            <person name="Desjardin D."/>
            <person name="Finy P."/>
            <person name="Geml J."/>
            <person name="Haridas S."/>
            <person name="Hughes K."/>
            <person name="Justo A."/>
            <person name="Karasinski D."/>
            <person name="Kautmanova I."/>
            <person name="Kiss B."/>
            <person name="Kocsube S."/>
            <person name="Kotiranta H."/>
            <person name="LaButti K.M."/>
            <person name="Lechner B.E."/>
            <person name="Liimatainen K."/>
            <person name="Lipzen A."/>
            <person name="Lukacs Z."/>
            <person name="Mihaltcheva S."/>
            <person name="Morgado L.N."/>
            <person name="Niskanen T."/>
            <person name="Noordeloos M.E."/>
            <person name="Ohm R.A."/>
            <person name="Ortiz-Santana B."/>
            <person name="Ovrebo C."/>
            <person name="Racz N."/>
            <person name="Riley R."/>
            <person name="Savchenko A."/>
            <person name="Shiryaev A."/>
            <person name="Soop K."/>
            <person name="Spirin V."/>
            <person name="Szebenyi C."/>
            <person name="Tomsovsky M."/>
            <person name="Tulloss R.E."/>
            <person name="Uehling J."/>
            <person name="Grigoriev I.V."/>
            <person name="Vagvolgyi C."/>
            <person name="Papp T."/>
            <person name="Martin F.M."/>
            <person name="Miettinen O."/>
            <person name="Hibbett D.S."/>
            <person name="Nagy L.G."/>
        </authorList>
    </citation>
    <scope>NUCLEOTIDE SEQUENCE [LARGE SCALE GENOMIC DNA]</scope>
    <source>
        <strain evidence="1 2">CBS 309.79</strain>
    </source>
</reference>
<name>A0A5C3QIH6_9AGAR</name>
<sequence length="233" mass="26011">MSGPALLLVFSEPGSDLPLAEFTDWYDNEHVPLRMTQFTSFLTGARYHTPAQSGSTTSAQNPGWAAFYDLATSNALEEPAYVHLRNNRSARETSVIEKLDVLDRRTYEVVADSGESGEATSFGVDNPTKWVRTIGFEAHAVPEGWAEKAVAQQRGEEGWIRTRIYRFVEGGKRGVGLSQSEVDQRVPQFLLVHEAKNEQSLGSFKVDAADLEIQEDRQWELYKAWPNTASVQA</sequence>
<keyword evidence="2" id="KW-1185">Reference proteome</keyword>
<evidence type="ECO:0000313" key="2">
    <source>
        <dbReference type="Proteomes" id="UP000305067"/>
    </source>
</evidence>